<proteinExistence type="predicted"/>
<dbReference type="Pfam" id="PF02931">
    <property type="entry name" value="Neur_chan_LBD"/>
    <property type="match status" value="1"/>
</dbReference>
<dbReference type="PROSITE" id="PS00236">
    <property type="entry name" value="NEUROTR_ION_CHANNEL"/>
    <property type="match status" value="1"/>
</dbReference>
<dbReference type="PROSITE" id="PS01209">
    <property type="entry name" value="LDLRA_1"/>
    <property type="match status" value="1"/>
</dbReference>
<dbReference type="AlphaFoldDB" id="A0A0K2VCM5"/>
<dbReference type="CDD" id="cd00112">
    <property type="entry name" value="LDLa"/>
    <property type="match status" value="1"/>
</dbReference>
<feature type="disulfide bond" evidence="7">
    <location>
        <begin position="72"/>
        <end position="87"/>
    </location>
</feature>
<dbReference type="Pfam" id="PF00057">
    <property type="entry name" value="Ldl_recept_a"/>
    <property type="match status" value="1"/>
</dbReference>
<dbReference type="OrthoDB" id="2019384at2759"/>
<accession>A0A0K2VCM5</accession>
<evidence type="ECO:0000256" key="2">
    <source>
        <dbReference type="ARBA" id="ARBA00022729"/>
    </source>
</evidence>
<dbReference type="InterPro" id="IPR002172">
    <property type="entry name" value="LDrepeatLR_classA_rpt"/>
</dbReference>
<dbReference type="PANTHER" id="PTHR18945">
    <property type="entry name" value="NEUROTRANSMITTER GATED ION CHANNEL"/>
    <property type="match status" value="1"/>
</dbReference>
<evidence type="ECO:0000256" key="5">
    <source>
        <dbReference type="ARBA" id="ARBA00023157"/>
    </source>
</evidence>
<keyword evidence="3" id="KW-0677">Repeat</keyword>
<dbReference type="Gene3D" id="2.70.170.10">
    <property type="entry name" value="Neurotransmitter-gated ion-channel ligand-binding domain"/>
    <property type="match status" value="1"/>
</dbReference>
<evidence type="ECO:0000256" key="6">
    <source>
        <dbReference type="ARBA" id="ARBA00023180"/>
    </source>
</evidence>
<evidence type="ECO:0000313" key="10">
    <source>
        <dbReference type="EMBL" id="CDW47686.1"/>
    </source>
</evidence>
<dbReference type="SUPFAM" id="SSF57424">
    <property type="entry name" value="LDL receptor-like module"/>
    <property type="match status" value="1"/>
</dbReference>
<dbReference type="InterPro" id="IPR018000">
    <property type="entry name" value="Neurotransmitter_ion_chnl_CS"/>
</dbReference>
<dbReference type="InterPro" id="IPR023415">
    <property type="entry name" value="LDLR_class-A_CS"/>
</dbReference>
<keyword evidence="4 8" id="KW-0472">Membrane</keyword>
<dbReference type="InterPro" id="IPR006202">
    <property type="entry name" value="Neur_chan_lig-bd"/>
</dbReference>
<keyword evidence="8" id="KW-1133">Transmembrane helix</keyword>
<keyword evidence="2" id="KW-0732">Signal</keyword>
<evidence type="ECO:0000256" key="8">
    <source>
        <dbReference type="SAM" id="Phobius"/>
    </source>
</evidence>
<dbReference type="GO" id="GO:0016020">
    <property type="term" value="C:membrane"/>
    <property type="evidence" value="ECO:0007669"/>
    <property type="project" value="UniProtKB-SubCell"/>
</dbReference>
<feature type="non-terminal residue" evidence="10">
    <location>
        <position position="1"/>
    </location>
</feature>
<dbReference type="Gene3D" id="4.10.400.10">
    <property type="entry name" value="Low-density Lipoprotein Receptor"/>
    <property type="match status" value="1"/>
</dbReference>
<evidence type="ECO:0000256" key="7">
    <source>
        <dbReference type="PROSITE-ProRule" id="PRU00124"/>
    </source>
</evidence>
<reference evidence="10" key="1">
    <citation type="submission" date="2014-05" db="EMBL/GenBank/DDBJ databases">
        <authorList>
            <person name="Chronopoulou M."/>
        </authorList>
    </citation>
    <scope>NUCLEOTIDE SEQUENCE</scope>
    <source>
        <tissue evidence="10">Whole organism</tissue>
    </source>
</reference>
<feature type="transmembrane region" description="Helical" evidence="8">
    <location>
        <begin position="375"/>
        <end position="400"/>
    </location>
</feature>
<name>A0A0K2VCM5_LEPSM</name>
<evidence type="ECO:0000259" key="9">
    <source>
        <dbReference type="Pfam" id="PF02931"/>
    </source>
</evidence>
<feature type="disulfide bond" evidence="7">
    <location>
        <begin position="53"/>
        <end position="65"/>
    </location>
</feature>
<evidence type="ECO:0000256" key="3">
    <source>
        <dbReference type="ARBA" id="ARBA00022737"/>
    </source>
</evidence>
<dbReference type="SMART" id="SM00192">
    <property type="entry name" value="LDLa"/>
    <property type="match status" value="1"/>
</dbReference>
<organism evidence="10">
    <name type="scientific">Lepeophtheirus salmonis</name>
    <name type="common">Salmon louse</name>
    <name type="synonym">Caligus salmonis</name>
    <dbReference type="NCBI Taxonomy" id="72036"/>
    <lineage>
        <taxon>Eukaryota</taxon>
        <taxon>Metazoa</taxon>
        <taxon>Ecdysozoa</taxon>
        <taxon>Arthropoda</taxon>
        <taxon>Crustacea</taxon>
        <taxon>Multicrustacea</taxon>
        <taxon>Hexanauplia</taxon>
        <taxon>Copepoda</taxon>
        <taxon>Siphonostomatoida</taxon>
        <taxon>Caligidae</taxon>
        <taxon>Lepeophtheirus</taxon>
    </lineage>
</organism>
<protein>
    <submittedName>
        <fullName evidence="10">Gammaaminobutyric acid receptor subunit betalike [Aplysia californica]</fullName>
    </submittedName>
</protein>
<dbReference type="GO" id="GO:0005230">
    <property type="term" value="F:extracellular ligand-gated monoatomic ion channel activity"/>
    <property type="evidence" value="ECO:0007669"/>
    <property type="project" value="InterPro"/>
</dbReference>
<evidence type="ECO:0000256" key="4">
    <source>
        <dbReference type="ARBA" id="ARBA00023136"/>
    </source>
</evidence>
<dbReference type="PROSITE" id="PS50068">
    <property type="entry name" value="LDLRA_2"/>
    <property type="match status" value="1"/>
</dbReference>
<keyword evidence="6" id="KW-0325">Glycoprotein</keyword>
<dbReference type="InterPro" id="IPR036055">
    <property type="entry name" value="LDL_receptor-like_sf"/>
</dbReference>
<evidence type="ECO:0000256" key="1">
    <source>
        <dbReference type="ARBA" id="ARBA00004141"/>
    </source>
</evidence>
<dbReference type="FunFam" id="4.10.400.10:FF:000034">
    <property type="entry name" value="Low-density lipoprotein receptor-related protein 2"/>
    <property type="match status" value="1"/>
</dbReference>
<dbReference type="InterPro" id="IPR006201">
    <property type="entry name" value="Neur_channel"/>
</dbReference>
<dbReference type="EMBL" id="HACA01030325">
    <property type="protein sequence ID" value="CDW47686.1"/>
    <property type="molecule type" value="Transcribed_RNA"/>
</dbReference>
<feature type="transmembrane region" description="Helical" evidence="8">
    <location>
        <begin position="421"/>
        <end position="445"/>
    </location>
</feature>
<dbReference type="InterPro" id="IPR036734">
    <property type="entry name" value="Neur_chan_lig-bd_sf"/>
</dbReference>
<keyword evidence="10" id="KW-0675">Receptor</keyword>
<dbReference type="SUPFAM" id="SSF63712">
    <property type="entry name" value="Nicotinic receptor ligand binding domain-like"/>
    <property type="match status" value="1"/>
</dbReference>
<sequence length="446" mass="51773">NESKWVISLMHDPKKVVAYNNSTNLLPFGINFWFFVSDGNVTPDGKNLILTKCLENEFSCNDGFCIPMNLVCNNSPDCSDALDEEDCSIVDTLGYRKEFPPILTSKSEKSLVNITFHLKSINSIKEMKSMYDISFIIELQWKDPRLSFNNLNSYEQFPLTEIERGKIWFPPITFDNSAGNDDVRFTMDRDVQISATKILGTNGTLNSVSELKKKLKYSGENVILKLKVSKMMSMLCVFDFHQYPFDNQKCKVEIGLTLEVQEQVALNILRDMYTSFDHIDLLQYNMKNLTFELVESKGIVVIELQRMFNNILWTTYFPTFFLQIVAILTLFFPSNRFDTTVMITITTTFVNYTLYQSVSISLPSTAYNKMIDYWLFSSLIMPLFIFVFEVYVELGAPALLKSTSNFFGRGFIELLYKYGKIIIIAFTVTFDISYWIYNFLLYYYYI</sequence>
<feature type="domain" description="Neurotransmitter-gated ion-channel ligand-binding" evidence="9">
    <location>
        <begin position="94"/>
        <end position="287"/>
    </location>
</feature>
<dbReference type="Gene3D" id="1.20.58.390">
    <property type="entry name" value="Neurotransmitter-gated ion-channel transmembrane domain"/>
    <property type="match status" value="1"/>
</dbReference>
<dbReference type="InterPro" id="IPR038050">
    <property type="entry name" value="Neuro_actylchol_rec"/>
</dbReference>
<feature type="transmembrane region" description="Helical" evidence="8">
    <location>
        <begin position="311"/>
        <end position="332"/>
    </location>
</feature>
<feature type="disulfide bond" evidence="7">
    <location>
        <begin position="60"/>
        <end position="78"/>
    </location>
</feature>
<comment type="subcellular location">
    <subcellularLocation>
        <location evidence="1">Membrane</location>
        <topology evidence="1">Multi-pass membrane protein</topology>
    </subcellularLocation>
</comment>
<keyword evidence="5 7" id="KW-1015">Disulfide bond</keyword>
<keyword evidence="8" id="KW-0812">Transmembrane</keyword>
<dbReference type="GO" id="GO:0004888">
    <property type="term" value="F:transmembrane signaling receptor activity"/>
    <property type="evidence" value="ECO:0007669"/>
    <property type="project" value="InterPro"/>
</dbReference>